<keyword evidence="2" id="KW-0732">Signal</keyword>
<organism evidence="4 5">
    <name type="scientific">Acidovorax ebreus (strain TPSY)</name>
    <name type="common">Diaphorobacter sp. (strain TPSY)</name>
    <dbReference type="NCBI Taxonomy" id="535289"/>
    <lineage>
        <taxon>Bacteria</taxon>
        <taxon>Pseudomonadati</taxon>
        <taxon>Pseudomonadota</taxon>
        <taxon>Betaproteobacteria</taxon>
        <taxon>Burkholderiales</taxon>
        <taxon>Comamonadaceae</taxon>
        <taxon>Diaphorobacter</taxon>
    </lineage>
</organism>
<dbReference type="Pfam" id="PF01476">
    <property type="entry name" value="LysM"/>
    <property type="match status" value="1"/>
</dbReference>
<reference evidence="4 5" key="1">
    <citation type="journal article" date="2010" name="J. Bacteriol.">
        <title>Completed genome sequence of the anaerobic iron-oxidizing bacterium Acidovorax ebreus strain TPSY.</title>
        <authorList>
            <person name="Byrne-Bailey K.G."/>
            <person name="Weber K.A."/>
            <person name="Chair A.H."/>
            <person name="Bose S."/>
            <person name="Knox T."/>
            <person name="Spanbauer T.L."/>
            <person name="Chertkov O."/>
            <person name="Coates J.D."/>
        </authorList>
    </citation>
    <scope>NUCLEOTIDE SEQUENCE [LARGE SCALE GENOMIC DNA]</scope>
    <source>
        <strain evidence="4 5">TPSY</strain>
    </source>
</reference>
<protein>
    <submittedName>
        <fullName evidence="4">Peptidoglycan-binding LysM</fullName>
    </submittedName>
</protein>
<evidence type="ECO:0000256" key="2">
    <source>
        <dbReference type="SAM" id="SignalP"/>
    </source>
</evidence>
<dbReference type="EMBL" id="CP001392">
    <property type="protein sequence ID" value="ACM34822.1"/>
    <property type="molecule type" value="Genomic_DNA"/>
</dbReference>
<evidence type="ECO:0000313" key="5">
    <source>
        <dbReference type="Proteomes" id="UP000000450"/>
    </source>
</evidence>
<evidence type="ECO:0000256" key="1">
    <source>
        <dbReference type="SAM" id="MobiDB-lite"/>
    </source>
</evidence>
<dbReference type="PANTHER" id="PTHR34700:SF4">
    <property type="entry name" value="PHAGE-LIKE ELEMENT PBSX PROTEIN XKDP"/>
    <property type="match status" value="1"/>
</dbReference>
<accession>A0A9J9QCQ9</accession>
<dbReference type="Gene3D" id="3.10.350.10">
    <property type="entry name" value="LysM domain"/>
    <property type="match status" value="1"/>
</dbReference>
<dbReference type="PANTHER" id="PTHR34700">
    <property type="entry name" value="POTASSIUM BINDING PROTEIN KBP"/>
    <property type="match status" value="1"/>
</dbReference>
<dbReference type="CDD" id="cd00118">
    <property type="entry name" value="LysM"/>
    <property type="match status" value="1"/>
</dbReference>
<dbReference type="RefSeq" id="WP_015914609.1">
    <property type="nucleotide sequence ID" value="NC_011992.1"/>
</dbReference>
<feature type="signal peptide" evidence="2">
    <location>
        <begin position="1"/>
        <end position="29"/>
    </location>
</feature>
<feature type="region of interest" description="Disordered" evidence="1">
    <location>
        <begin position="243"/>
        <end position="275"/>
    </location>
</feature>
<evidence type="ECO:0000313" key="4">
    <source>
        <dbReference type="EMBL" id="ACM34822.1"/>
    </source>
</evidence>
<dbReference type="InterPro" id="IPR052196">
    <property type="entry name" value="Bact_Kbp"/>
</dbReference>
<gene>
    <name evidence="4" type="ordered locus">Dtpsy_3395</name>
</gene>
<proteinExistence type="predicted"/>
<feature type="compositionally biased region" description="Basic and acidic residues" evidence="1">
    <location>
        <begin position="254"/>
        <end position="268"/>
    </location>
</feature>
<dbReference type="InterPro" id="IPR036779">
    <property type="entry name" value="LysM_dom_sf"/>
</dbReference>
<sequence length="419" mass="45599">MAAQARMRVTALGALALLAGAAMAPAAQAQNYPITSEQRATAQQVASRGVPLSELAANAPDTYVVKRGDTLWGISGMYLKRPWRWPELWGMNLQSIPNPHLIFPGQTLYLEKVDGYARLSTSRKGAPETVRVSPRTRYDSLAGTALPTLKPHLIEPFLVEPLVVDELTLQQAPRIVATRDERMIMANGDRAYVRGPEGSPLVMAPGVPRQYRVFRNAIPLKDPHTGEVLGYEAQYVGRAELVRSETTTPVPQRDVARGKSSSEGRGEVLEGQADGTAVDIVPATVDLRGAKEEIRAGDRLLPAPQRSFNSYTPRAPLGPVDASVVSIYGSAAVAYAGQNQVITINRGTRDGMEAGHVLQLLTQGERFKDKTDEQRAMVRLPSESNGVAMVFLTFDRVSYALILQSQQAVRVGDRLVNPE</sequence>
<dbReference type="Proteomes" id="UP000000450">
    <property type="component" value="Chromosome"/>
</dbReference>
<feature type="chain" id="PRO_5039928870" evidence="2">
    <location>
        <begin position="30"/>
        <end position="419"/>
    </location>
</feature>
<dbReference type="KEGG" id="dia:Dtpsy_3395"/>
<dbReference type="PROSITE" id="PS51782">
    <property type="entry name" value="LYSM"/>
    <property type="match status" value="1"/>
</dbReference>
<dbReference type="InterPro" id="IPR018392">
    <property type="entry name" value="LysM"/>
</dbReference>
<name>A0A9J9QCQ9_ACIET</name>
<dbReference type="AlphaFoldDB" id="A0A9J9QCQ9"/>
<feature type="domain" description="LysM" evidence="3">
    <location>
        <begin position="61"/>
        <end position="110"/>
    </location>
</feature>
<dbReference type="SMART" id="SM00257">
    <property type="entry name" value="LysM"/>
    <property type="match status" value="1"/>
</dbReference>
<keyword evidence="5" id="KW-1185">Reference proteome</keyword>
<dbReference type="SUPFAM" id="SSF54106">
    <property type="entry name" value="LysM domain"/>
    <property type="match status" value="1"/>
</dbReference>
<evidence type="ECO:0000259" key="3">
    <source>
        <dbReference type="PROSITE" id="PS51782"/>
    </source>
</evidence>